<feature type="transmembrane region" description="Helical" evidence="8">
    <location>
        <begin position="679"/>
        <end position="699"/>
    </location>
</feature>
<dbReference type="Pfam" id="PF00083">
    <property type="entry name" value="Sugar_tr"/>
    <property type="match status" value="1"/>
</dbReference>
<evidence type="ECO:0000256" key="1">
    <source>
        <dbReference type="ARBA" id="ARBA00004141"/>
    </source>
</evidence>
<reference evidence="11" key="1">
    <citation type="submission" date="2018-06" db="EMBL/GenBank/DDBJ databases">
        <authorList>
            <person name="Guldener U."/>
        </authorList>
    </citation>
    <scope>NUCLEOTIDE SEQUENCE [LARGE SCALE GENOMIC DNA]</scope>
    <source>
        <strain evidence="11">UTAD17</strain>
    </source>
</reference>
<keyword evidence="11" id="KW-1185">Reference proteome</keyword>
<sequence>MGPPSIFNTENEVTKVKTSSTKSILKQPAYIIRQVLRKRRKKERNKAALYQADLNNINNSNRRNSENGININGTHDNIEINTNTLGNIGSIENTTNNIKNRNKNSFQHIEENTNNYEMENYVNHFNDAELGGNNINYDYQQYIARAYMENLSEQRAPQNLATSNNIQENENGVINNVVDVKNVNNNDGPCDDGENAFVNGNTNTNNIDNNIANMDFNDYLYGTSRDYNDDEDEDDDIDSEFFGRPAEPQSSKMSFIVGLFVAVGGFLYGYDTGLINSITDMPYLVEHFTTNPSREFTAQQVSILVSSLSLGTFFGALSAPLIADNYGRRISILLSTFIVFIAGNTLQICANGLALLCVGRVISGLAVGLISAVVPLYQAETVQKKIRGAIISTYQWAITWGLLVSSAVSQGTYSLNSSASYRIPIGLQFVWTLILGSGMIFLPESPRYYVLKDQLNKAAESLSFLRGVPVDDTGLLEELVEIKANYDYELSFKSDSLKDCFISSKVRYKQTLRMFTGIAIQTFQQFSGINFIFYYGVNFFSRTGIDRSYLVSFITYAVNVVFNVPGLFLVDFIGRRKLLISGGIMMTIANFIVSIVGTCLNSVVADKVMIAFICVFIASFSATWGGGVWVISAELYPLGVRSKCTAICAAANWLVNFICAIITPYLVDTGSHTSSLGAKIFYIWGSLNAAGVLVVYFTVYETSGLTLEEIDELYRLSPNAMGSSSINKKIRMNSITPLSSNGPGSMMLMSQADSANHRYVHPTINDNNDDNDMNLEDGKRLTNTSNDHTSKSTSSNTGIQYSEPINDINNRNNNMCTIDKGIKDKNPEEHQIEENTNDTVARHDENMGTVVDNNRIVYESSGVNMDNNLTQPMHRKGSMLSNLSTSSFDNNLHTYVDLGNGLGLNAYNRGPPSLTSDNDDPTEDIGGQDLSNKLTDFFRTDFFMDKPNTMSNTNNNGSVNTKDNNTNTMSIKSMNTNCLDLNKVERTISNVNSNKNNNNGTKTSMKINSNPSTKSASSSPDVKSFDTNVNSNNDTTDASNLPEFFKYKNNNNNIHNANSYNDELDRFKSYSTGSKYKPSNTSFDEQRDHNGNVYNNDFNEYMAHLINSNNNTNSDNFNNINNKSSTSASEKHNGSNFSNNNNNITAPSINFGNIINNTANINGNDK</sequence>
<name>A0A376BAI0_9ASCO</name>
<feature type="transmembrane region" description="Helical" evidence="8">
    <location>
        <begin position="549"/>
        <end position="570"/>
    </location>
</feature>
<keyword evidence="4 8" id="KW-0812">Transmembrane</keyword>
<gene>
    <name evidence="10" type="ORF">SCODWIG_03454</name>
</gene>
<feature type="transmembrane region" description="Helical" evidence="8">
    <location>
        <begin position="389"/>
        <end position="409"/>
    </location>
</feature>
<feature type="transmembrane region" description="Helical" evidence="8">
    <location>
        <begin position="610"/>
        <end position="632"/>
    </location>
</feature>
<dbReference type="PRINTS" id="PR00171">
    <property type="entry name" value="SUGRTRNSPORT"/>
</dbReference>
<dbReference type="AlphaFoldDB" id="A0A376BAI0"/>
<dbReference type="NCBIfam" id="TIGR00879">
    <property type="entry name" value="SP"/>
    <property type="match status" value="1"/>
</dbReference>
<protein>
    <submittedName>
        <fullName evidence="10">Related to High-affinity glucose transporter SNF3</fullName>
    </submittedName>
</protein>
<keyword evidence="5 8" id="KW-1133">Transmembrane helix</keyword>
<evidence type="ECO:0000256" key="8">
    <source>
        <dbReference type="SAM" id="Phobius"/>
    </source>
</evidence>
<evidence type="ECO:0000313" key="11">
    <source>
        <dbReference type="Proteomes" id="UP000262825"/>
    </source>
</evidence>
<dbReference type="InterPro" id="IPR036259">
    <property type="entry name" value="MFS_trans_sf"/>
</dbReference>
<dbReference type="PANTHER" id="PTHR48022:SF16">
    <property type="entry name" value="HIGH GLUCOSE SENSOR RGT2-RELATED"/>
    <property type="match status" value="1"/>
</dbReference>
<feature type="region of interest" description="Disordered" evidence="7">
    <location>
        <begin position="990"/>
        <end position="1040"/>
    </location>
</feature>
<dbReference type="SUPFAM" id="SSF103473">
    <property type="entry name" value="MFS general substrate transporter"/>
    <property type="match status" value="1"/>
</dbReference>
<dbReference type="CDD" id="cd17356">
    <property type="entry name" value="MFS_HXT"/>
    <property type="match status" value="1"/>
</dbReference>
<feature type="region of interest" description="Disordered" evidence="7">
    <location>
        <begin position="1107"/>
        <end position="1141"/>
    </location>
</feature>
<feature type="domain" description="Major facilitator superfamily (MFS) profile" evidence="9">
    <location>
        <begin position="257"/>
        <end position="703"/>
    </location>
</feature>
<dbReference type="Proteomes" id="UP000262825">
    <property type="component" value="Unassembled WGS sequence"/>
</dbReference>
<feature type="transmembrane region" description="Helical" evidence="8">
    <location>
        <begin position="353"/>
        <end position="377"/>
    </location>
</feature>
<feature type="transmembrane region" description="Helical" evidence="8">
    <location>
        <begin position="421"/>
        <end position="442"/>
    </location>
</feature>
<proteinExistence type="inferred from homology"/>
<dbReference type="GO" id="GO:0016020">
    <property type="term" value="C:membrane"/>
    <property type="evidence" value="ECO:0007669"/>
    <property type="project" value="UniProtKB-SubCell"/>
</dbReference>
<dbReference type="GO" id="GO:0005351">
    <property type="term" value="F:carbohydrate:proton symporter activity"/>
    <property type="evidence" value="ECO:0007669"/>
    <property type="project" value="TreeGrafter"/>
</dbReference>
<evidence type="ECO:0000256" key="3">
    <source>
        <dbReference type="ARBA" id="ARBA00022448"/>
    </source>
</evidence>
<feature type="transmembrane region" description="Helical" evidence="8">
    <location>
        <begin position="582"/>
        <end position="604"/>
    </location>
</feature>
<evidence type="ECO:0000259" key="9">
    <source>
        <dbReference type="PROSITE" id="PS50850"/>
    </source>
</evidence>
<keyword evidence="6 8" id="KW-0472">Membrane</keyword>
<dbReference type="PROSITE" id="PS00216">
    <property type="entry name" value="SUGAR_TRANSPORT_1"/>
    <property type="match status" value="1"/>
</dbReference>
<dbReference type="InterPro" id="IPR005828">
    <property type="entry name" value="MFS_sugar_transport-like"/>
</dbReference>
<feature type="compositionally biased region" description="Polar residues" evidence="7">
    <location>
        <begin position="781"/>
        <end position="800"/>
    </location>
</feature>
<comment type="subcellular location">
    <subcellularLocation>
        <location evidence="1">Membrane</location>
        <topology evidence="1">Multi-pass membrane protein</topology>
    </subcellularLocation>
</comment>
<feature type="transmembrane region" description="Helical" evidence="8">
    <location>
        <begin position="330"/>
        <end position="347"/>
    </location>
</feature>
<organism evidence="10 11">
    <name type="scientific">Saccharomycodes ludwigii</name>
    <dbReference type="NCBI Taxonomy" id="36035"/>
    <lineage>
        <taxon>Eukaryota</taxon>
        <taxon>Fungi</taxon>
        <taxon>Dikarya</taxon>
        <taxon>Ascomycota</taxon>
        <taxon>Saccharomycotina</taxon>
        <taxon>Saccharomycetes</taxon>
        <taxon>Saccharomycodales</taxon>
        <taxon>Saccharomycodaceae</taxon>
        <taxon>Saccharomycodes</taxon>
    </lineage>
</organism>
<feature type="compositionally biased region" description="Low complexity" evidence="7">
    <location>
        <begin position="1107"/>
        <end position="1127"/>
    </location>
</feature>
<dbReference type="VEuPathDB" id="FungiDB:SCODWIG_03454"/>
<dbReference type="EMBL" id="UFAJ01000838">
    <property type="protein sequence ID" value="SSD61693.1"/>
    <property type="molecule type" value="Genomic_DNA"/>
</dbReference>
<keyword evidence="3" id="KW-0813">Transport</keyword>
<accession>A0A376BAI0</accession>
<dbReference type="PROSITE" id="PS50850">
    <property type="entry name" value="MFS"/>
    <property type="match status" value="1"/>
</dbReference>
<dbReference type="InterPro" id="IPR005829">
    <property type="entry name" value="Sugar_transporter_CS"/>
</dbReference>
<keyword evidence="10" id="KW-0762">Sugar transport</keyword>
<evidence type="ECO:0000256" key="2">
    <source>
        <dbReference type="ARBA" id="ARBA00010992"/>
    </source>
</evidence>
<dbReference type="Gene3D" id="1.20.1250.20">
    <property type="entry name" value="MFS general substrate transporter like domains"/>
    <property type="match status" value="1"/>
</dbReference>
<feature type="transmembrane region" description="Helical" evidence="8">
    <location>
        <begin position="644"/>
        <end position="667"/>
    </location>
</feature>
<feature type="region of interest" description="Disordered" evidence="7">
    <location>
        <begin position="909"/>
        <end position="930"/>
    </location>
</feature>
<feature type="region of interest" description="Disordered" evidence="7">
    <location>
        <begin position="759"/>
        <end position="812"/>
    </location>
</feature>
<dbReference type="PROSITE" id="PS00217">
    <property type="entry name" value="SUGAR_TRANSPORT_2"/>
    <property type="match status" value="1"/>
</dbReference>
<evidence type="ECO:0000313" key="10">
    <source>
        <dbReference type="EMBL" id="SSD61693.1"/>
    </source>
</evidence>
<evidence type="ECO:0000256" key="7">
    <source>
        <dbReference type="SAM" id="MobiDB-lite"/>
    </source>
</evidence>
<feature type="transmembrane region" description="Helical" evidence="8">
    <location>
        <begin position="253"/>
        <end position="270"/>
    </location>
</feature>
<evidence type="ECO:0000256" key="5">
    <source>
        <dbReference type="ARBA" id="ARBA00022989"/>
    </source>
</evidence>
<evidence type="ECO:0000256" key="4">
    <source>
        <dbReference type="ARBA" id="ARBA00022692"/>
    </source>
</evidence>
<dbReference type="InterPro" id="IPR020846">
    <property type="entry name" value="MFS_dom"/>
</dbReference>
<comment type="similarity">
    <text evidence="2">Belongs to the major facilitator superfamily. Sugar transporter (TC 2.A.1.1) family.</text>
</comment>
<evidence type="ECO:0000256" key="6">
    <source>
        <dbReference type="ARBA" id="ARBA00023136"/>
    </source>
</evidence>
<feature type="region of interest" description="Disordered" evidence="7">
    <location>
        <begin position="948"/>
        <end position="971"/>
    </location>
</feature>
<dbReference type="InterPro" id="IPR003663">
    <property type="entry name" value="Sugar/inositol_transpt"/>
</dbReference>
<dbReference type="PANTHER" id="PTHR48022">
    <property type="entry name" value="PLASTIDIC GLUCOSE TRANSPORTER 4"/>
    <property type="match status" value="1"/>
</dbReference>
<feature type="transmembrane region" description="Helical" evidence="8">
    <location>
        <begin position="301"/>
        <end position="323"/>
    </location>
</feature>
<dbReference type="InterPro" id="IPR050360">
    <property type="entry name" value="MFS_Sugar_Transporters"/>
</dbReference>